<name>A0A942E3C7_9HYPH</name>
<keyword evidence="2" id="KW-0378">Hydrolase</keyword>
<dbReference type="InterPro" id="IPR029058">
    <property type="entry name" value="AB_hydrolase_fold"/>
</dbReference>
<evidence type="ECO:0000259" key="1">
    <source>
        <dbReference type="Pfam" id="PF12697"/>
    </source>
</evidence>
<organism evidence="2 3">
    <name type="scientific">Devosia litorisediminis</name>
    <dbReference type="NCBI Taxonomy" id="2829817"/>
    <lineage>
        <taxon>Bacteria</taxon>
        <taxon>Pseudomonadati</taxon>
        <taxon>Pseudomonadota</taxon>
        <taxon>Alphaproteobacteria</taxon>
        <taxon>Hyphomicrobiales</taxon>
        <taxon>Devosiaceae</taxon>
        <taxon>Devosia</taxon>
    </lineage>
</organism>
<sequence>MTSALVLLPGLNCDERLWRDVISGLNAAVEPLVADYGAADSIAGMAASVLARAPERFALAGLSMGGYVALEIMRQAPERVERLALLDTAAGADDDARKQTRRAGIEAAEQGKYGLVIRTMLAGLVAPQHLDTAIAADVLTMAERTGAQAYIRHQHAIMGRIDSRPSLADIAVPTLVGVGALDMLTPPALAEEMAAAIAGAQLVLFAEAGHMSTMEAPEAVVGAMSGWMAR</sequence>
<evidence type="ECO:0000313" key="3">
    <source>
        <dbReference type="Proteomes" id="UP000678281"/>
    </source>
</evidence>
<dbReference type="EMBL" id="JAGXTP010000001">
    <property type="protein sequence ID" value="MBS3847205.1"/>
    <property type="molecule type" value="Genomic_DNA"/>
</dbReference>
<protein>
    <submittedName>
        <fullName evidence="2">Alpha/beta fold hydrolase</fullName>
    </submittedName>
</protein>
<feature type="domain" description="AB hydrolase-1" evidence="1">
    <location>
        <begin position="6"/>
        <end position="222"/>
    </location>
</feature>
<dbReference type="PANTHER" id="PTHR43798">
    <property type="entry name" value="MONOACYLGLYCEROL LIPASE"/>
    <property type="match status" value="1"/>
</dbReference>
<dbReference type="AlphaFoldDB" id="A0A942E3C7"/>
<gene>
    <name evidence="2" type="ORF">KD146_00715</name>
</gene>
<dbReference type="Gene3D" id="3.40.50.1820">
    <property type="entry name" value="alpha/beta hydrolase"/>
    <property type="match status" value="1"/>
</dbReference>
<dbReference type="InterPro" id="IPR000073">
    <property type="entry name" value="AB_hydrolase_1"/>
</dbReference>
<proteinExistence type="predicted"/>
<dbReference type="InterPro" id="IPR050266">
    <property type="entry name" value="AB_hydrolase_sf"/>
</dbReference>
<accession>A0A942E3C7</accession>
<evidence type="ECO:0000313" key="2">
    <source>
        <dbReference type="EMBL" id="MBS3847205.1"/>
    </source>
</evidence>
<dbReference type="PANTHER" id="PTHR43798:SF29">
    <property type="entry name" value="AB HYDROLASE-1 DOMAIN-CONTAINING PROTEIN"/>
    <property type="match status" value="1"/>
</dbReference>
<dbReference type="SUPFAM" id="SSF53474">
    <property type="entry name" value="alpha/beta-Hydrolases"/>
    <property type="match status" value="1"/>
</dbReference>
<dbReference type="GO" id="GO:0016787">
    <property type="term" value="F:hydrolase activity"/>
    <property type="evidence" value="ECO:0007669"/>
    <property type="project" value="UniProtKB-KW"/>
</dbReference>
<dbReference type="RefSeq" id="WP_212656852.1">
    <property type="nucleotide sequence ID" value="NZ_JAGXTP010000001.1"/>
</dbReference>
<dbReference type="Pfam" id="PF12697">
    <property type="entry name" value="Abhydrolase_6"/>
    <property type="match status" value="1"/>
</dbReference>
<dbReference type="PRINTS" id="PR00111">
    <property type="entry name" value="ABHYDROLASE"/>
</dbReference>
<keyword evidence="3" id="KW-1185">Reference proteome</keyword>
<reference evidence="2" key="1">
    <citation type="submission" date="2021-04" db="EMBL/GenBank/DDBJ databases">
        <title>Devosia litorisediminis sp. nov., isolated from a sand dune.</title>
        <authorList>
            <person name="Park S."/>
            <person name="Yoon J.-H."/>
        </authorList>
    </citation>
    <scope>NUCLEOTIDE SEQUENCE</scope>
    <source>
        <strain evidence="2">BSSL-BM10</strain>
    </source>
</reference>
<comment type="caution">
    <text evidence="2">The sequence shown here is derived from an EMBL/GenBank/DDBJ whole genome shotgun (WGS) entry which is preliminary data.</text>
</comment>
<dbReference type="Proteomes" id="UP000678281">
    <property type="component" value="Unassembled WGS sequence"/>
</dbReference>